<reference evidence="2" key="1">
    <citation type="journal article" date="2019" name="Int. J. Syst. Evol. Microbiol.">
        <title>The Global Catalogue of Microorganisms (GCM) 10K type strain sequencing project: providing services to taxonomists for standard genome sequencing and annotation.</title>
        <authorList>
            <consortium name="The Broad Institute Genomics Platform"/>
            <consortium name="The Broad Institute Genome Sequencing Center for Infectious Disease"/>
            <person name="Wu L."/>
            <person name="Ma J."/>
        </authorList>
    </citation>
    <scope>NUCLEOTIDE SEQUENCE [LARGE SCALE GENOMIC DNA]</scope>
    <source>
        <strain evidence="2">NBRC 104970</strain>
    </source>
</reference>
<proteinExistence type="predicted"/>
<dbReference type="EMBL" id="BSOZ01000005">
    <property type="protein sequence ID" value="GLS03486.1"/>
    <property type="molecule type" value="Genomic_DNA"/>
</dbReference>
<organism evidence="1 2">
    <name type="scientific">Chitiniphilus shinanonensis</name>
    <dbReference type="NCBI Taxonomy" id="553088"/>
    <lineage>
        <taxon>Bacteria</taxon>
        <taxon>Pseudomonadati</taxon>
        <taxon>Pseudomonadota</taxon>
        <taxon>Betaproteobacteria</taxon>
        <taxon>Neisseriales</taxon>
        <taxon>Chitinibacteraceae</taxon>
        <taxon>Chitiniphilus</taxon>
    </lineage>
</organism>
<dbReference type="Proteomes" id="UP001156836">
    <property type="component" value="Unassembled WGS sequence"/>
</dbReference>
<evidence type="ECO:0000313" key="1">
    <source>
        <dbReference type="EMBL" id="GLS03486.1"/>
    </source>
</evidence>
<comment type="caution">
    <text evidence="1">The sequence shown here is derived from an EMBL/GenBank/DDBJ whole genome shotgun (WGS) entry which is preliminary data.</text>
</comment>
<name>A0ABQ6BNP2_9NEIS</name>
<protein>
    <submittedName>
        <fullName evidence="1">Uncharacterized protein</fullName>
    </submittedName>
</protein>
<keyword evidence="2" id="KW-1185">Reference proteome</keyword>
<sequence length="67" mass="7281">MSATSNAAGKALWLDKAALKKATEHLLGICQGITADDHLNDQEVHFLSAWLAQYPEVTQAWSGKEIS</sequence>
<dbReference type="RefSeq" id="WP_051083242.1">
    <property type="nucleotide sequence ID" value="NZ_BSOZ01000005.1"/>
</dbReference>
<gene>
    <name evidence="1" type="ORF">GCM10007860_06300</name>
</gene>
<accession>A0ABQ6BNP2</accession>
<evidence type="ECO:0000313" key="2">
    <source>
        <dbReference type="Proteomes" id="UP001156836"/>
    </source>
</evidence>